<gene>
    <name evidence="5" type="ORF">CP970_22875</name>
</gene>
<evidence type="ECO:0000256" key="3">
    <source>
        <dbReference type="SAM" id="Phobius"/>
    </source>
</evidence>
<dbReference type="PANTHER" id="PTHR43156">
    <property type="entry name" value="STAGE II SPORULATION PROTEIN E-RELATED"/>
    <property type="match status" value="1"/>
</dbReference>
<organism evidence="5 6">
    <name type="scientific">Streptomyces kanamyceticus</name>
    <dbReference type="NCBI Taxonomy" id="1967"/>
    <lineage>
        <taxon>Bacteria</taxon>
        <taxon>Bacillati</taxon>
        <taxon>Actinomycetota</taxon>
        <taxon>Actinomycetes</taxon>
        <taxon>Kitasatosporales</taxon>
        <taxon>Streptomycetaceae</taxon>
        <taxon>Streptomyces</taxon>
    </lineage>
</organism>
<accession>A0A5J6GH84</accession>
<keyword evidence="3" id="KW-0472">Membrane</keyword>
<dbReference type="PANTHER" id="PTHR43156:SF2">
    <property type="entry name" value="STAGE II SPORULATION PROTEIN E"/>
    <property type="match status" value="1"/>
</dbReference>
<evidence type="ECO:0000256" key="1">
    <source>
        <dbReference type="ARBA" id="ARBA00022801"/>
    </source>
</evidence>
<dbReference type="Pfam" id="PF07228">
    <property type="entry name" value="SpoIIE"/>
    <property type="match status" value="1"/>
</dbReference>
<feature type="domain" description="PPM-type phosphatase" evidence="4">
    <location>
        <begin position="143"/>
        <end position="351"/>
    </location>
</feature>
<dbReference type="EMBL" id="CP023699">
    <property type="protein sequence ID" value="QEU93381.1"/>
    <property type="molecule type" value="Genomic_DNA"/>
</dbReference>
<evidence type="ECO:0000256" key="2">
    <source>
        <dbReference type="SAM" id="MobiDB-lite"/>
    </source>
</evidence>
<proteinExistence type="predicted"/>
<dbReference type="Gene3D" id="3.60.40.10">
    <property type="entry name" value="PPM-type phosphatase domain"/>
    <property type="match status" value="1"/>
</dbReference>
<evidence type="ECO:0000259" key="4">
    <source>
        <dbReference type="SMART" id="SM00331"/>
    </source>
</evidence>
<keyword evidence="1" id="KW-0378">Hydrolase</keyword>
<dbReference type="Proteomes" id="UP000325529">
    <property type="component" value="Chromosome"/>
</dbReference>
<evidence type="ECO:0000313" key="6">
    <source>
        <dbReference type="Proteomes" id="UP000325529"/>
    </source>
</evidence>
<keyword evidence="3" id="KW-0812">Transmembrane</keyword>
<feature type="transmembrane region" description="Helical" evidence="3">
    <location>
        <begin position="18"/>
        <end position="35"/>
    </location>
</feature>
<sequence>MAVGAWWRGLRARERRHRVRLALALGATTFLAMLTPVTSSWSPGIGGLLIGLLLACNQLDRRHTAAVAAWSLLLVLAAATAGKLVTTPGFAVELLVLLAGSALAVHNAARRTTMTTALARAAKVAHASQSAILRPVSARLGGVSVCTRHHCPVPGASVGGDLYDVVHTPYGVRLFIGDVRGHSLDALGTTAVAIRTFRDLAYLTPCLADLATALDARLAPDLGPEDFVTAILAELAPHEVRLVNCGHPSPVRVGKQVRLLEPPEPALPLGLHPTPRPHRVYLQPDDRLLFYTDGLSEARDADGAEFPLLERVGDALAEPLPADALDALYGMVTAHTGGPLADDLALVLCQPVSGLPRHHASSADPNPASCTNPPPGLLGPSA</sequence>
<feature type="region of interest" description="Disordered" evidence="2">
    <location>
        <begin position="356"/>
        <end position="382"/>
    </location>
</feature>
<dbReference type="RefSeq" id="WP_055548932.1">
    <property type="nucleotide sequence ID" value="NZ_CP023699.1"/>
</dbReference>
<dbReference type="SMART" id="SM00331">
    <property type="entry name" value="PP2C_SIG"/>
    <property type="match status" value="1"/>
</dbReference>
<name>A0A5J6GH84_STRKN</name>
<dbReference type="InterPro" id="IPR036457">
    <property type="entry name" value="PPM-type-like_dom_sf"/>
</dbReference>
<keyword evidence="6" id="KW-1185">Reference proteome</keyword>
<evidence type="ECO:0000313" key="5">
    <source>
        <dbReference type="EMBL" id="QEU93381.1"/>
    </source>
</evidence>
<protein>
    <submittedName>
        <fullName evidence="5">Serine/threonine-protein phosphatase</fullName>
    </submittedName>
</protein>
<keyword evidence="3" id="KW-1133">Transmembrane helix</keyword>
<dbReference type="KEGG" id="ska:CP970_22875"/>
<dbReference type="GO" id="GO:0016791">
    <property type="term" value="F:phosphatase activity"/>
    <property type="evidence" value="ECO:0007669"/>
    <property type="project" value="TreeGrafter"/>
</dbReference>
<dbReference type="AlphaFoldDB" id="A0A5J6GH84"/>
<dbReference type="SUPFAM" id="SSF81606">
    <property type="entry name" value="PP2C-like"/>
    <property type="match status" value="1"/>
</dbReference>
<dbReference type="InterPro" id="IPR001932">
    <property type="entry name" value="PPM-type_phosphatase-like_dom"/>
</dbReference>
<reference evidence="5 6" key="1">
    <citation type="submission" date="2017-09" db="EMBL/GenBank/DDBJ databases">
        <authorList>
            <person name="Lee N."/>
            <person name="Cho B.-K."/>
        </authorList>
    </citation>
    <scope>NUCLEOTIDE SEQUENCE [LARGE SCALE GENOMIC DNA]</scope>
    <source>
        <strain evidence="5 6">ATCC 12853</strain>
    </source>
</reference>
<dbReference type="OrthoDB" id="3210173at2"/>
<feature type="compositionally biased region" description="Pro residues" evidence="2">
    <location>
        <begin position="372"/>
        <end position="382"/>
    </location>
</feature>
<dbReference type="InterPro" id="IPR052016">
    <property type="entry name" value="Bact_Sigma-Reg"/>
</dbReference>